<dbReference type="EMBL" id="RQNR01000014">
    <property type="protein sequence ID" value="RQN22837.1"/>
    <property type="molecule type" value="Genomic_DNA"/>
</dbReference>
<dbReference type="Proteomes" id="UP000273641">
    <property type="component" value="Unassembled WGS sequence"/>
</dbReference>
<reference evidence="1 2" key="1">
    <citation type="submission" date="2018-11" db="EMBL/GenBank/DDBJ databases">
        <title>Draft genome sequences of potential pathogenic Clostridium perfringens from environmental surface water in the North West Province, South Africa.</title>
        <authorList>
            <person name="Fourie J.C.J."/>
            <person name="Sanko T.J."/>
            <person name="Bezuidenhout C."/>
            <person name="Mienie C."/>
            <person name="Adeleke R."/>
        </authorList>
    </citation>
    <scope>NUCLEOTIDE SEQUENCE [LARGE SCALE GENOMIC DNA]</scope>
    <source>
        <strain evidence="1 2">SC4-C13</strain>
    </source>
</reference>
<dbReference type="AlphaFoldDB" id="A0AAE8K667"/>
<sequence length="238" mass="28063">MNYNQLKEHVLKIFKEGDFVKHWENYNETGNRLELNSQNKIINDSLNLSINFPGYKTTKKYGKLIYDYRVDLNNIAISHTNIVIDIYNKCRQAPHLSNNLYRFLLDISKNALNTNLNNYTDLLNFNFIAPSTKLLEQSNIAHKNLGKYFNQSANSWNYSFEELKYLISYIVLQEDINYPMPRYNGRRMSFYRYIEALICTFPNDYTLENVIERTLSHSIPPLWNIGGNIYTPITQLSN</sequence>
<accession>A0AAE8K667</accession>
<comment type="caution">
    <text evidence="1">The sequence shown here is derived from an EMBL/GenBank/DDBJ whole genome shotgun (WGS) entry which is preliminary data.</text>
</comment>
<dbReference type="RefSeq" id="WP_124231065.1">
    <property type="nucleotide sequence ID" value="NZ_JASNJJ010000022.1"/>
</dbReference>
<protein>
    <submittedName>
        <fullName evidence="1">Uncharacterized protein</fullName>
    </submittedName>
</protein>
<proteinExistence type="predicted"/>
<evidence type="ECO:0000313" key="2">
    <source>
        <dbReference type="Proteomes" id="UP000273641"/>
    </source>
</evidence>
<gene>
    <name evidence="1" type="ORF">EHZ11_15085</name>
</gene>
<organism evidence="1 2">
    <name type="scientific">Clostridium perfringens</name>
    <dbReference type="NCBI Taxonomy" id="1502"/>
    <lineage>
        <taxon>Bacteria</taxon>
        <taxon>Bacillati</taxon>
        <taxon>Bacillota</taxon>
        <taxon>Clostridia</taxon>
        <taxon>Eubacteriales</taxon>
        <taxon>Clostridiaceae</taxon>
        <taxon>Clostridium</taxon>
    </lineage>
</organism>
<name>A0AAE8K667_CLOPF</name>
<evidence type="ECO:0000313" key="1">
    <source>
        <dbReference type="EMBL" id="RQN22837.1"/>
    </source>
</evidence>